<reference evidence="1" key="1">
    <citation type="journal article" date="2023" name="Insect Mol. Biol.">
        <title>Genome sequencing provides insights into the evolution of gene families encoding plant cell wall-degrading enzymes in longhorned beetles.</title>
        <authorList>
            <person name="Shin N.R."/>
            <person name="Okamura Y."/>
            <person name="Kirsch R."/>
            <person name="Pauchet Y."/>
        </authorList>
    </citation>
    <scope>NUCLEOTIDE SEQUENCE</scope>
    <source>
        <strain evidence="1">AMC_N1</strain>
    </source>
</reference>
<dbReference type="AlphaFoldDB" id="A0AAV8ZH38"/>
<evidence type="ECO:0000313" key="2">
    <source>
        <dbReference type="Proteomes" id="UP001162162"/>
    </source>
</evidence>
<comment type="caution">
    <text evidence="1">The sequence shown here is derived from an EMBL/GenBank/DDBJ whole genome shotgun (WGS) entry which is preliminary data.</text>
</comment>
<organism evidence="1 2">
    <name type="scientific">Aromia moschata</name>
    <dbReference type="NCBI Taxonomy" id="1265417"/>
    <lineage>
        <taxon>Eukaryota</taxon>
        <taxon>Metazoa</taxon>
        <taxon>Ecdysozoa</taxon>
        <taxon>Arthropoda</taxon>
        <taxon>Hexapoda</taxon>
        <taxon>Insecta</taxon>
        <taxon>Pterygota</taxon>
        <taxon>Neoptera</taxon>
        <taxon>Endopterygota</taxon>
        <taxon>Coleoptera</taxon>
        <taxon>Polyphaga</taxon>
        <taxon>Cucujiformia</taxon>
        <taxon>Chrysomeloidea</taxon>
        <taxon>Cerambycidae</taxon>
        <taxon>Cerambycinae</taxon>
        <taxon>Callichromatini</taxon>
        <taxon>Aromia</taxon>
    </lineage>
</organism>
<proteinExistence type="predicted"/>
<sequence>MKQTILFYLFSDGWQPKSMDSRRVCWER</sequence>
<accession>A0AAV8ZH38</accession>
<dbReference type="EMBL" id="JAPWTK010000001">
    <property type="protein sequence ID" value="KAJ8963285.1"/>
    <property type="molecule type" value="Genomic_DNA"/>
</dbReference>
<protein>
    <submittedName>
        <fullName evidence="1">Uncharacterized protein</fullName>
    </submittedName>
</protein>
<dbReference type="Proteomes" id="UP001162162">
    <property type="component" value="Unassembled WGS sequence"/>
</dbReference>
<keyword evidence="2" id="KW-1185">Reference proteome</keyword>
<name>A0AAV8ZH38_9CUCU</name>
<gene>
    <name evidence="1" type="ORF">NQ318_018752</name>
</gene>
<evidence type="ECO:0000313" key="1">
    <source>
        <dbReference type="EMBL" id="KAJ8963285.1"/>
    </source>
</evidence>